<dbReference type="EMBL" id="JABBWE010000016">
    <property type="protein sequence ID" value="KAG1797331.1"/>
    <property type="molecule type" value="Genomic_DNA"/>
</dbReference>
<dbReference type="RefSeq" id="XP_041162441.1">
    <property type="nucleotide sequence ID" value="XM_041310023.1"/>
</dbReference>
<reference evidence="7" key="1">
    <citation type="journal article" date="2020" name="New Phytol.">
        <title>Comparative genomics reveals dynamic genome evolution in host specialist ectomycorrhizal fungi.</title>
        <authorList>
            <person name="Lofgren L.A."/>
            <person name="Nguyen N.H."/>
            <person name="Vilgalys R."/>
            <person name="Ruytinx J."/>
            <person name="Liao H.L."/>
            <person name="Branco S."/>
            <person name="Kuo A."/>
            <person name="LaButti K."/>
            <person name="Lipzen A."/>
            <person name="Andreopoulos W."/>
            <person name="Pangilinan J."/>
            <person name="Riley R."/>
            <person name="Hundley H."/>
            <person name="Na H."/>
            <person name="Barry K."/>
            <person name="Grigoriev I.V."/>
            <person name="Stajich J.E."/>
            <person name="Kennedy P.G."/>
        </authorList>
    </citation>
    <scope>NUCLEOTIDE SEQUENCE</scope>
    <source>
        <strain evidence="7">S12</strain>
    </source>
</reference>
<keyword evidence="3 5" id="KW-0690">Ribosome biogenesis</keyword>
<keyword evidence="4 5" id="KW-0539">Nucleus</keyword>
<dbReference type="GO" id="GO:0000027">
    <property type="term" value="P:ribosomal large subunit assembly"/>
    <property type="evidence" value="ECO:0007669"/>
    <property type="project" value="UniProtKB-UniRule"/>
</dbReference>
<dbReference type="GO" id="GO:0005654">
    <property type="term" value="C:nucleoplasm"/>
    <property type="evidence" value="ECO:0007669"/>
    <property type="project" value="UniProtKB-SubCell"/>
</dbReference>
<comment type="caution">
    <text evidence="7">The sequence shown here is derived from an EMBL/GenBank/DDBJ whole genome shotgun (WGS) entry which is preliminary data.</text>
</comment>
<evidence type="ECO:0000313" key="7">
    <source>
        <dbReference type="EMBL" id="KAG1797331.1"/>
    </source>
</evidence>
<evidence type="ECO:0000256" key="5">
    <source>
        <dbReference type="PIRNR" id="PIRNR017302"/>
    </source>
</evidence>
<dbReference type="PIRSF" id="PIRSF017302">
    <property type="entry name" value="Gltscr2"/>
    <property type="match status" value="1"/>
</dbReference>
<comment type="similarity">
    <text evidence="1 5">Belongs to the NOP53 family.</text>
</comment>
<evidence type="ECO:0000256" key="1">
    <source>
        <dbReference type="ARBA" id="ARBA00008838"/>
    </source>
</evidence>
<dbReference type="GeneID" id="64603787"/>
<protein>
    <recommendedName>
        <fullName evidence="2 5">Ribosome biogenesis protein NOP53</fullName>
    </recommendedName>
</protein>
<organism evidence="7 8">
    <name type="scientific">Suillus plorans</name>
    <dbReference type="NCBI Taxonomy" id="116603"/>
    <lineage>
        <taxon>Eukaryota</taxon>
        <taxon>Fungi</taxon>
        <taxon>Dikarya</taxon>
        <taxon>Basidiomycota</taxon>
        <taxon>Agaricomycotina</taxon>
        <taxon>Agaricomycetes</taxon>
        <taxon>Agaricomycetidae</taxon>
        <taxon>Boletales</taxon>
        <taxon>Suillineae</taxon>
        <taxon>Suillaceae</taxon>
        <taxon>Suillus</taxon>
    </lineage>
</organism>
<accession>A0A9P7IYH1</accession>
<name>A0A9P7IYH1_9AGAM</name>
<feature type="compositionally biased region" description="Low complexity" evidence="6">
    <location>
        <begin position="1"/>
        <end position="23"/>
    </location>
</feature>
<dbReference type="InterPro" id="IPR011687">
    <property type="entry name" value="Nop53/GLTSCR2"/>
</dbReference>
<evidence type="ECO:0000256" key="2">
    <source>
        <dbReference type="ARBA" id="ARBA00018339"/>
    </source>
</evidence>
<feature type="region of interest" description="Disordered" evidence="6">
    <location>
        <begin position="1"/>
        <end position="45"/>
    </location>
</feature>
<dbReference type="PANTHER" id="PTHR14211">
    <property type="entry name" value="GLIOMA SUPPRESSOR CANDIDATE REGION GENE 2"/>
    <property type="match status" value="1"/>
</dbReference>
<evidence type="ECO:0000256" key="4">
    <source>
        <dbReference type="ARBA" id="ARBA00023242"/>
    </source>
</evidence>
<dbReference type="Pfam" id="PF07767">
    <property type="entry name" value="Nop53"/>
    <property type="match status" value="1"/>
</dbReference>
<dbReference type="GO" id="GO:0008097">
    <property type="term" value="F:5S rRNA binding"/>
    <property type="evidence" value="ECO:0007669"/>
    <property type="project" value="TreeGrafter"/>
</dbReference>
<sequence>MAPTKTSKVSSTSKSSIQKHSASGVGAPSQLAQSSRKGKKAWRKNIDIQPVEQGLESLRSEERVIGCGKFVSCICLPSNRMYRLVTAPRYKNRQTINCLLWTPKETIKSLPRYSKAELTSTKILSQRSAIPAVFSRPTKDSIPSRSKVSRADKERLLRIAKRPRKGPFNAVMDHTEFGAGSAVIDVSAAVKHSGSYDPWAAEEVEEMADGLEHTTKPKIKRPELSHPRDVIEIPAVLEPHQGSSYNPPTAAHNELIMEACKVERRRQDEADRLAEVRRKVADARAIATNVTEGLPLGMTLDEIPADDGEPVAQHDAVVPKKPSARKTKQQRAKAVRLREEKQALAEKAARKKMLATITMAKSFRSTAEKVSQQQNQARLARQLALKMKLRKGLAGQRLGKYKVPENEIEVQIGEDLSENLRTLKPEGNLFRDRFRSMQQRALIEPRVPVLPTRRAKLKEFEKHAWKRFE</sequence>
<evidence type="ECO:0000313" key="8">
    <source>
        <dbReference type="Proteomes" id="UP000719766"/>
    </source>
</evidence>
<dbReference type="GO" id="GO:0006364">
    <property type="term" value="P:rRNA processing"/>
    <property type="evidence" value="ECO:0007669"/>
    <property type="project" value="TreeGrafter"/>
</dbReference>
<gene>
    <name evidence="7" type="ORF">HD556DRAFT_251134</name>
</gene>
<keyword evidence="8" id="KW-1185">Reference proteome</keyword>
<comment type="function">
    <text evidence="5">May play a role in ribosome biogenesis.</text>
</comment>
<evidence type="ECO:0000256" key="6">
    <source>
        <dbReference type="SAM" id="MobiDB-lite"/>
    </source>
</evidence>
<proteinExistence type="inferred from homology"/>
<dbReference type="GO" id="GO:0005730">
    <property type="term" value="C:nucleolus"/>
    <property type="evidence" value="ECO:0007669"/>
    <property type="project" value="UniProtKB-SubCell"/>
</dbReference>
<dbReference type="PANTHER" id="PTHR14211:SF7">
    <property type="entry name" value="RIBOSOME BIOGENESIS PROTEIN NOP53"/>
    <property type="match status" value="1"/>
</dbReference>
<comment type="subcellular location">
    <subcellularLocation>
        <location evidence="5">Nucleus</location>
        <location evidence="5">Nucleolus</location>
    </subcellularLocation>
    <subcellularLocation>
        <location evidence="5">Nucleus</location>
        <location evidence="5">Nucleoplasm</location>
    </subcellularLocation>
</comment>
<dbReference type="OrthoDB" id="5072at2759"/>
<dbReference type="AlphaFoldDB" id="A0A9P7IYH1"/>
<dbReference type="Proteomes" id="UP000719766">
    <property type="component" value="Unassembled WGS sequence"/>
</dbReference>
<evidence type="ECO:0000256" key="3">
    <source>
        <dbReference type="ARBA" id="ARBA00022517"/>
    </source>
</evidence>